<keyword evidence="2" id="KW-0812">Transmembrane</keyword>
<dbReference type="Proteomes" id="UP000245168">
    <property type="component" value="Unassembled WGS sequence"/>
</dbReference>
<evidence type="ECO:0000256" key="2">
    <source>
        <dbReference type="SAM" id="Phobius"/>
    </source>
</evidence>
<proteinExistence type="predicted"/>
<dbReference type="AlphaFoldDB" id="A0A2U2BWA5"/>
<gene>
    <name evidence="3" type="ORF">DDZ18_01350</name>
</gene>
<dbReference type="EMBL" id="QEXV01000001">
    <property type="protein sequence ID" value="PWE18282.1"/>
    <property type="molecule type" value="Genomic_DNA"/>
</dbReference>
<feature type="compositionally biased region" description="Basic and acidic residues" evidence="1">
    <location>
        <begin position="1"/>
        <end position="16"/>
    </location>
</feature>
<evidence type="ECO:0000256" key="1">
    <source>
        <dbReference type="SAM" id="MobiDB-lite"/>
    </source>
</evidence>
<reference evidence="4" key="1">
    <citation type="submission" date="2018-05" db="EMBL/GenBank/DDBJ databases">
        <authorList>
            <person name="Liu B.-T."/>
        </authorList>
    </citation>
    <scope>NUCLEOTIDE SEQUENCE [LARGE SCALE GENOMIC DNA]</scope>
    <source>
        <strain evidence="4">WD6-1</strain>
    </source>
</reference>
<organism evidence="3 4">
    <name type="scientific">Marinicauda salina</name>
    <dbReference type="NCBI Taxonomy" id="2135793"/>
    <lineage>
        <taxon>Bacteria</taxon>
        <taxon>Pseudomonadati</taxon>
        <taxon>Pseudomonadota</taxon>
        <taxon>Alphaproteobacteria</taxon>
        <taxon>Maricaulales</taxon>
        <taxon>Maricaulaceae</taxon>
        <taxon>Marinicauda</taxon>
    </lineage>
</organism>
<evidence type="ECO:0000313" key="3">
    <source>
        <dbReference type="EMBL" id="PWE18282.1"/>
    </source>
</evidence>
<accession>A0A2U2BWA5</accession>
<feature type="compositionally biased region" description="Polar residues" evidence="1">
    <location>
        <begin position="25"/>
        <end position="34"/>
    </location>
</feature>
<sequence length="115" mass="11981">MKFRDENPRAGLAERRRPPHFAVQHQGSNKETMMNRARTTTIDAALGRAVLTGVARGGAVMAAAGVAIGMGLQAAGVLPQLSAAQMALFTVEVAAVGALFEAARLGRRARKGLDG</sequence>
<keyword evidence="2" id="KW-0472">Membrane</keyword>
<feature type="region of interest" description="Disordered" evidence="1">
    <location>
        <begin position="1"/>
        <end position="34"/>
    </location>
</feature>
<protein>
    <submittedName>
        <fullName evidence="3">Uncharacterized protein</fullName>
    </submittedName>
</protein>
<feature type="transmembrane region" description="Helical" evidence="2">
    <location>
        <begin position="84"/>
        <end position="103"/>
    </location>
</feature>
<keyword evidence="4" id="KW-1185">Reference proteome</keyword>
<name>A0A2U2BWA5_9PROT</name>
<comment type="caution">
    <text evidence="3">The sequence shown here is derived from an EMBL/GenBank/DDBJ whole genome shotgun (WGS) entry which is preliminary data.</text>
</comment>
<keyword evidence="2" id="KW-1133">Transmembrane helix</keyword>
<evidence type="ECO:0000313" key="4">
    <source>
        <dbReference type="Proteomes" id="UP000245168"/>
    </source>
</evidence>